<evidence type="ECO:0000256" key="4">
    <source>
        <dbReference type="ARBA" id="ARBA00022960"/>
    </source>
</evidence>
<keyword evidence="10" id="KW-1185">Reference proteome</keyword>
<keyword evidence="6 7" id="KW-0961">Cell wall biogenesis/degradation</keyword>
<dbReference type="InterPro" id="IPR005490">
    <property type="entry name" value="LD_TPept_cat_dom"/>
</dbReference>
<feature type="domain" description="L,D-TPase catalytic" evidence="8">
    <location>
        <begin position="1"/>
        <end position="164"/>
    </location>
</feature>
<dbReference type="InterPro" id="IPR038063">
    <property type="entry name" value="Transpep_catalytic_dom"/>
</dbReference>
<keyword evidence="3" id="KW-0808">Transferase</keyword>
<accession>A0ABX0VWC9</accession>
<dbReference type="EMBL" id="JAATOP010000002">
    <property type="protein sequence ID" value="NIY71596.1"/>
    <property type="molecule type" value="Genomic_DNA"/>
</dbReference>
<protein>
    <submittedName>
        <fullName evidence="9">L,D-transpeptidase family protein</fullName>
    </submittedName>
</protein>
<evidence type="ECO:0000256" key="7">
    <source>
        <dbReference type="PROSITE-ProRule" id="PRU01373"/>
    </source>
</evidence>
<evidence type="ECO:0000256" key="6">
    <source>
        <dbReference type="ARBA" id="ARBA00023316"/>
    </source>
</evidence>
<dbReference type="Gene3D" id="2.40.440.10">
    <property type="entry name" value="L,D-transpeptidase catalytic domain-like"/>
    <property type="match status" value="1"/>
</dbReference>
<name>A0ABX0VWC9_9RHOB</name>
<dbReference type="PANTHER" id="PTHR38589">
    <property type="entry name" value="BLR0621 PROTEIN"/>
    <property type="match status" value="1"/>
</dbReference>
<dbReference type="SUPFAM" id="SSF141523">
    <property type="entry name" value="L,D-transpeptidase catalytic domain-like"/>
    <property type="match status" value="1"/>
</dbReference>
<evidence type="ECO:0000259" key="8">
    <source>
        <dbReference type="PROSITE" id="PS52029"/>
    </source>
</evidence>
<evidence type="ECO:0000313" key="9">
    <source>
        <dbReference type="EMBL" id="NIY71596.1"/>
    </source>
</evidence>
<dbReference type="Proteomes" id="UP000709466">
    <property type="component" value="Unassembled WGS sequence"/>
</dbReference>
<evidence type="ECO:0000256" key="5">
    <source>
        <dbReference type="ARBA" id="ARBA00022984"/>
    </source>
</evidence>
<evidence type="ECO:0000256" key="3">
    <source>
        <dbReference type="ARBA" id="ARBA00022679"/>
    </source>
</evidence>
<proteinExistence type="inferred from homology"/>
<evidence type="ECO:0000256" key="2">
    <source>
        <dbReference type="ARBA" id="ARBA00005992"/>
    </source>
</evidence>
<feature type="active site" description="Nucleophile" evidence="7">
    <location>
        <position position="140"/>
    </location>
</feature>
<comment type="pathway">
    <text evidence="1 7">Cell wall biogenesis; peptidoglycan biosynthesis.</text>
</comment>
<keyword evidence="5 7" id="KW-0573">Peptidoglycan synthesis</keyword>
<dbReference type="CDD" id="cd16913">
    <property type="entry name" value="YkuD_like"/>
    <property type="match status" value="1"/>
</dbReference>
<comment type="similarity">
    <text evidence="2">Belongs to the YkuD family.</text>
</comment>
<sequence length="164" mass="18567">MKYNDLTLTPTGLWFQGRKYPCTIGRGGLTSDKREGDMATPRGTHSIVGMLYRPDRIAKPNAWVEPIGLGDLWSDDPDAPDYNHFVKAPYKYSHEPLRRSAPVYDLILLTDWNWPNAQPGKGSAIFIHQWRRPVFPTAGCVALKRADLYDISSRISPGTRLIVR</sequence>
<dbReference type="PANTHER" id="PTHR38589:SF1">
    <property type="entry name" value="BLR0621 PROTEIN"/>
    <property type="match status" value="1"/>
</dbReference>
<evidence type="ECO:0000256" key="1">
    <source>
        <dbReference type="ARBA" id="ARBA00004752"/>
    </source>
</evidence>
<keyword evidence="4 7" id="KW-0133">Cell shape</keyword>
<feature type="active site" description="Proton donor/acceptor" evidence="7">
    <location>
        <position position="128"/>
    </location>
</feature>
<comment type="caution">
    <text evidence="9">The sequence shown here is derived from an EMBL/GenBank/DDBJ whole genome shotgun (WGS) entry which is preliminary data.</text>
</comment>
<gene>
    <name evidence="9" type="ORF">HCZ30_04010</name>
</gene>
<organism evidence="9 10">
    <name type="scientific">Marivivens donghaensis</name>
    <dbReference type="NCBI Taxonomy" id="1699413"/>
    <lineage>
        <taxon>Bacteria</taxon>
        <taxon>Pseudomonadati</taxon>
        <taxon>Pseudomonadota</taxon>
        <taxon>Alphaproteobacteria</taxon>
        <taxon>Rhodobacterales</taxon>
        <taxon>Paracoccaceae</taxon>
        <taxon>Marivivens group</taxon>
        <taxon>Marivivens</taxon>
    </lineage>
</organism>
<dbReference type="PROSITE" id="PS52029">
    <property type="entry name" value="LD_TPASE"/>
    <property type="match status" value="1"/>
</dbReference>
<dbReference type="Pfam" id="PF03734">
    <property type="entry name" value="YkuD"/>
    <property type="match status" value="1"/>
</dbReference>
<evidence type="ECO:0000313" key="10">
    <source>
        <dbReference type="Proteomes" id="UP000709466"/>
    </source>
</evidence>
<dbReference type="RefSeq" id="WP_167636547.1">
    <property type="nucleotide sequence ID" value="NZ_JAATOP010000002.1"/>
</dbReference>
<reference evidence="9 10" key="1">
    <citation type="submission" date="2020-03" db="EMBL/GenBank/DDBJ databases">
        <title>Bacterial isolates of synthetic phycosphere.</title>
        <authorList>
            <person name="Fu H."/>
            <person name="Moran M.A."/>
        </authorList>
    </citation>
    <scope>NUCLEOTIDE SEQUENCE [LARGE SCALE GENOMIC DNA]</scope>
    <source>
        <strain evidence="9 10">HF1</strain>
    </source>
</reference>